<keyword evidence="2" id="KW-0720">Serine protease</keyword>
<protein>
    <submittedName>
        <fullName evidence="5">Peptidase S9</fullName>
    </submittedName>
</protein>
<evidence type="ECO:0000313" key="5">
    <source>
        <dbReference type="EMBL" id="THD10618.1"/>
    </source>
</evidence>
<dbReference type="InterPro" id="IPR011042">
    <property type="entry name" value="6-blade_b-propeller_TolB-like"/>
</dbReference>
<feature type="chain" id="PRO_5020542609" evidence="3">
    <location>
        <begin position="24"/>
        <end position="701"/>
    </location>
</feature>
<evidence type="ECO:0000259" key="4">
    <source>
        <dbReference type="Pfam" id="PF00326"/>
    </source>
</evidence>
<evidence type="ECO:0000256" key="2">
    <source>
        <dbReference type="ARBA" id="ARBA00022825"/>
    </source>
</evidence>
<organism evidence="5 6">
    <name type="scientific">Metallibacterium scheffleri</name>
    <dbReference type="NCBI Taxonomy" id="993689"/>
    <lineage>
        <taxon>Bacteria</taxon>
        <taxon>Pseudomonadati</taxon>
        <taxon>Pseudomonadota</taxon>
        <taxon>Gammaproteobacteria</taxon>
        <taxon>Lysobacterales</taxon>
        <taxon>Rhodanobacteraceae</taxon>
        <taxon>Metallibacterium</taxon>
    </lineage>
</organism>
<feature type="domain" description="Peptidase S9 prolyl oligopeptidase catalytic" evidence="4">
    <location>
        <begin position="495"/>
        <end position="692"/>
    </location>
</feature>
<keyword evidence="1" id="KW-0378">Hydrolase</keyword>
<gene>
    <name evidence="5" type="ORF">B1806_07065</name>
</gene>
<dbReference type="Proteomes" id="UP000307749">
    <property type="component" value="Unassembled WGS sequence"/>
</dbReference>
<keyword evidence="2" id="KW-0645">Protease</keyword>
<comment type="caution">
    <text evidence="5">The sequence shown here is derived from an EMBL/GenBank/DDBJ whole genome shotgun (WGS) entry which is preliminary data.</text>
</comment>
<dbReference type="EMBL" id="MWQO01000023">
    <property type="protein sequence ID" value="THD10618.1"/>
    <property type="molecule type" value="Genomic_DNA"/>
</dbReference>
<reference evidence="5 6" key="1">
    <citation type="submission" date="2017-02" db="EMBL/GenBank/DDBJ databases">
        <title>Whole genome sequencing of Metallibacterium scheffleri DSM 24874 (T).</title>
        <authorList>
            <person name="Kumar S."/>
            <person name="Patil P."/>
            <person name="Patil P.B."/>
        </authorList>
    </citation>
    <scope>NUCLEOTIDE SEQUENCE [LARGE SCALE GENOMIC DNA]</scope>
    <source>
        <strain evidence="5 6">DSM 24874</strain>
    </source>
</reference>
<dbReference type="PANTHER" id="PTHR42776:SF27">
    <property type="entry name" value="DIPEPTIDYL PEPTIDASE FAMILY MEMBER 6"/>
    <property type="match status" value="1"/>
</dbReference>
<feature type="signal peptide" evidence="3">
    <location>
        <begin position="1"/>
        <end position="23"/>
    </location>
</feature>
<dbReference type="STRING" id="993689.GCA_002077135_01068"/>
<sequence length="701" mass="74312">MSLPSRLFTLLLGLAFAPRLAQAADVIPPPEVPAAVSARVDAILARLGAAKAIAAVAISPHARHLAWVEKTTDGARLYLANGNGSEVRAIAAPGQHKGCGVAAPGFAPDGHTLAFLSDCASGKRAQQDVVLLDVARAGAQPHQITHLDGLVHALRWAPDGRALGFLYIPGDTRRADALASTGPQVGVIGETNIEHQRVAQVAAQGGAPQLLTPAGLFVYEFDYAPHAQRIAYVAATPPGADHWWVAQLYVQPTRVAAAPRAVVDPDTVAGPLHGLQIALPRFAPDGKSIAFIGGLMSDQGATGGDVYLVPATGGAPADLTPGIGVTPSWFAWTGAHALLVNAFAGGSSQLATLRIDGSHGRWQPLRTVHAALGDGTAMSALALAAQGDALAWIQSSFEVPPEVWSTTLRRASDGGIAALAAPRALTQVNAGIRPLWGKSVSLHWTNQGFHVQGWLLYPANYDPHQRYPLIVSVHGGPSWAVQPRWPGVNYGGAPLSAMGYFVLFPNPRGSFGQGERFAKAVRRDMGYGDLRDILAGVKQVEAHFPVDPRRVGITGWSYGGFMSMFAPTQTHVFRAAVAGAGLSDWLSYNGENSIDAWMKPFFGASVYDDPAVYARSSAINFIKRDKTPTLMVVGEFDAECPAPQSFEMWRGLKAMGVPTQLVVYPNEGHGFVNPAHKRDVLVRALAWFAKYLPPDAHARHG</sequence>
<dbReference type="OrthoDB" id="9812921at2"/>
<keyword evidence="6" id="KW-1185">Reference proteome</keyword>
<accession>A0A4S3KQ84</accession>
<keyword evidence="3" id="KW-0732">Signal</keyword>
<dbReference type="GO" id="GO:0004252">
    <property type="term" value="F:serine-type endopeptidase activity"/>
    <property type="evidence" value="ECO:0007669"/>
    <property type="project" value="TreeGrafter"/>
</dbReference>
<dbReference type="SUPFAM" id="SSF53474">
    <property type="entry name" value="alpha/beta-Hydrolases"/>
    <property type="match status" value="1"/>
</dbReference>
<dbReference type="Pfam" id="PF00326">
    <property type="entry name" value="Peptidase_S9"/>
    <property type="match status" value="1"/>
</dbReference>
<dbReference type="Pfam" id="PF07676">
    <property type="entry name" value="PD40"/>
    <property type="match status" value="1"/>
</dbReference>
<dbReference type="RefSeq" id="WP_081126401.1">
    <property type="nucleotide sequence ID" value="NZ_DAHXOC010000028.1"/>
</dbReference>
<dbReference type="InterPro" id="IPR001375">
    <property type="entry name" value="Peptidase_S9_cat"/>
</dbReference>
<name>A0A4S3KQ84_9GAMM</name>
<dbReference type="AlphaFoldDB" id="A0A4S3KQ84"/>
<dbReference type="SUPFAM" id="SSF82171">
    <property type="entry name" value="DPP6 N-terminal domain-like"/>
    <property type="match status" value="1"/>
</dbReference>
<dbReference type="GO" id="GO:0006508">
    <property type="term" value="P:proteolysis"/>
    <property type="evidence" value="ECO:0007669"/>
    <property type="project" value="InterPro"/>
</dbReference>
<evidence type="ECO:0000256" key="1">
    <source>
        <dbReference type="ARBA" id="ARBA00022801"/>
    </source>
</evidence>
<dbReference type="Gene3D" id="2.120.10.30">
    <property type="entry name" value="TolB, C-terminal domain"/>
    <property type="match status" value="2"/>
</dbReference>
<evidence type="ECO:0000256" key="3">
    <source>
        <dbReference type="SAM" id="SignalP"/>
    </source>
</evidence>
<evidence type="ECO:0000313" key="6">
    <source>
        <dbReference type="Proteomes" id="UP000307749"/>
    </source>
</evidence>
<dbReference type="PANTHER" id="PTHR42776">
    <property type="entry name" value="SERINE PEPTIDASE S9 FAMILY MEMBER"/>
    <property type="match status" value="1"/>
</dbReference>
<dbReference type="InterPro" id="IPR029058">
    <property type="entry name" value="AB_hydrolase_fold"/>
</dbReference>
<dbReference type="InterPro" id="IPR011659">
    <property type="entry name" value="WD40"/>
</dbReference>
<proteinExistence type="predicted"/>
<dbReference type="Gene3D" id="3.40.50.1820">
    <property type="entry name" value="alpha/beta hydrolase"/>
    <property type="match status" value="1"/>
</dbReference>